<feature type="domain" description="HTH gntR-type" evidence="4">
    <location>
        <begin position="15"/>
        <end position="83"/>
    </location>
</feature>
<evidence type="ECO:0000256" key="1">
    <source>
        <dbReference type="ARBA" id="ARBA00023015"/>
    </source>
</evidence>
<dbReference type="SUPFAM" id="SSF64288">
    <property type="entry name" value="Chorismate lyase-like"/>
    <property type="match status" value="1"/>
</dbReference>
<proteinExistence type="predicted"/>
<dbReference type="SMART" id="SM00345">
    <property type="entry name" value="HTH_GNTR"/>
    <property type="match status" value="1"/>
</dbReference>
<dbReference type="Pfam" id="PF07702">
    <property type="entry name" value="UTRA"/>
    <property type="match status" value="1"/>
</dbReference>
<dbReference type="PANTHER" id="PTHR44846:SF1">
    <property type="entry name" value="MANNOSYL-D-GLYCERATE TRANSPORT_METABOLISM SYSTEM REPRESSOR MNGR-RELATED"/>
    <property type="match status" value="1"/>
</dbReference>
<dbReference type="EMBL" id="JBHTIU010000061">
    <property type="protein sequence ID" value="MFD0870813.1"/>
    <property type="molecule type" value="Genomic_DNA"/>
</dbReference>
<keyword evidence="3" id="KW-0804">Transcription</keyword>
<gene>
    <name evidence="5" type="ORF">ACFQ03_16855</name>
</gene>
<evidence type="ECO:0000256" key="2">
    <source>
        <dbReference type="ARBA" id="ARBA00023125"/>
    </source>
</evidence>
<keyword evidence="2" id="KW-0238">DNA-binding</keyword>
<organism evidence="5 6">
    <name type="scientific">Paenibacillus residui</name>
    <dbReference type="NCBI Taxonomy" id="629724"/>
    <lineage>
        <taxon>Bacteria</taxon>
        <taxon>Bacillati</taxon>
        <taxon>Bacillota</taxon>
        <taxon>Bacilli</taxon>
        <taxon>Bacillales</taxon>
        <taxon>Paenibacillaceae</taxon>
        <taxon>Paenibacillus</taxon>
    </lineage>
</organism>
<sequence length="256" mass="29939">MMRLRNLQLDKSVPIPLYFQLKELILSEIKEGRYKIGSMIPTENELSHIFQISRTTVRQAITELVQEGWLYRVKSKGTFVAKPKIEQSFIQALGSFNDQIAQLGRTPHTELLDFEVLEAPEYVAHELNLQPKDKVIYIHRQRFADDEPIVMVKTYLPYEKCRFVLDHDLSRESLYPVLASHDDTQIYKIRRLIEAVDAQDYDIKHLNISRGQAIQQFISVGYNMYDVPIEYSLARYRGDRNRFEVTISANQTNQAK</sequence>
<keyword evidence="6" id="KW-1185">Reference proteome</keyword>
<evidence type="ECO:0000313" key="5">
    <source>
        <dbReference type="EMBL" id="MFD0870813.1"/>
    </source>
</evidence>
<dbReference type="Gene3D" id="3.40.1410.10">
    <property type="entry name" value="Chorismate lyase-like"/>
    <property type="match status" value="1"/>
</dbReference>
<dbReference type="InterPro" id="IPR028978">
    <property type="entry name" value="Chorismate_lyase_/UTRA_dom_sf"/>
</dbReference>
<dbReference type="RefSeq" id="WP_150959912.1">
    <property type="nucleotide sequence ID" value="NZ_JBHTIU010000061.1"/>
</dbReference>
<comment type="caution">
    <text evidence="5">The sequence shown here is derived from an EMBL/GenBank/DDBJ whole genome shotgun (WGS) entry which is preliminary data.</text>
</comment>
<dbReference type="Gene3D" id="1.10.10.10">
    <property type="entry name" value="Winged helix-like DNA-binding domain superfamily/Winged helix DNA-binding domain"/>
    <property type="match status" value="1"/>
</dbReference>
<dbReference type="PANTHER" id="PTHR44846">
    <property type="entry name" value="MANNOSYL-D-GLYCERATE TRANSPORT/METABOLISM SYSTEM REPRESSOR MNGR-RELATED"/>
    <property type="match status" value="1"/>
</dbReference>
<dbReference type="InterPro" id="IPR036390">
    <property type="entry name" value="WH_DNA-bd_sf"/>
</dbReference>
<dbReference type="PRINTS" id="PR00035">
    <property type="entry name" value="HTHGNTR"/>
</dbReference>
<name>A0ABW3DES4_9BACL</name>
<dbReference type="InterPro" id="IPR000524">
    <property type="entry name" value="Tscrpt_reg_HTH_GntR"/>
</dbReference>
<dbReference type="CDD" id="cd07377">
    <property type="entry name" value="WHTH_GntR"/>
    <property type="match status" value="1"/>
</dbReference>
<reference evidence="6" key="1">
    <citation type="journal article" date="2019" name="Int. J. Syst. Evol. Microbiol.">
        <title>The Global Catalogue of Microorganisms (GCM) 10K type strain sequencing project: providing services to taxonomists for standard genome sequencing and annotation.</title>
        <authorList>
            <consortium name="The Broad Institute Genomics Platform"/>
            <consortium name="The Broad Institute Genome Sequencing Center for Infectious Disease"/>
            <person name="Wu L."/>
            <person name="Ma J."/>
        </authorList>
    </citation>
    <scope>NUCLEOTIDE SEQUENCE [LARGE SCALE GENOMIC DNA]</scope>
    <source>
        <strain evidence="6">CCUG 57263</strain>
    </source>
</reference>
<dbReference type="SUPFAM" id="SSF46785">
    <property type="entry name" value="Winged helix' DNA-binding domain"/>
    <property type="match status" value="1"/>
</dbReference>
<dbReference type="SMART" id="SM00866">
    <property type="entry name" value="UTRA"/>
    <property type="match status" value="1"/>
</dbReference>
<dbReference type="InterPro" id="IPR050679">
    <property type="entry name" value="Bact_HTH_transcr_reg"/>
</dbReference>
<dbReference type="InterPro" id="IPR036388">
    <property type="entry name" value="WH-like_DNA-bd_sf"/>
</dbReference>
<dbReference type="InterPro" id="IPR011663">
    <property type="entry name" value="UTRA"/>
</dbReference>
<accession>A0ABW3DES4</accession>
<protein>
    <submittedName>
        <fullName evidence="5">GntR family transcriptional regulator</fullName>
    </submittedName>
</protein>
<keyword evidence="1" id="KW-0805">Transcription regulation</keyword>
<evidence type="ECO:0000313" key="6">
    <source>
        <dbReference type="Proteomes" id="UP001597120"/>
    </source>
</evidence>
<dbReference type="Pfam" id="PF00392">
    <property type="entry name" value="GntR"/>
    <property type="match status" value="1"/>
</dbReference>
<evidence type="ECO:0000256" key="3">
    <source>
        <dbReference type="ARBA" id="ARBA00023163"/>
    </source>
</evidence>
<evidence type="ECO:0000259" key="4">
    <source>
        <dbReference type="PROSITE" id="PS50949"/>
    </source>
</evidence>
<dbReference type="PROSITE" id="PS50949">
    <property type="entry name" value="HTH_GNTR"/>
    <property type="match status" value="1"/>
</dbReference>
<dbReference type="Proteomes" id="UP001597120">
    <property type="component" value="Unassembled WGS sequence"/>
</dbReference>